<keyword evidence="9" id="KW-1133">Transmembrane helix</keyword>
<keyword evidence="18" id="KW-1185">Reference proteome</keyword>
<comment type="pathway">
    <text evidence="2 17">Protein modification; protein glycosylation.</text>
</comment>
<protein>
    <recommendedName>
        <fullName evidence="14 17">Alpha-1,3-mannosyl-glycoprotein 2-beta-N-acetylglucosaminyltransferase</fullName>
        <shortName evidence="17">GNT-I</shortName>
        <shortName evidence="17">GlcNAc-T I</shortName>
        <ecNumber evidence="14 17">2.4.1.101</ecNumber>
    </recommendedName>
    <alternativeName>
        <fullName evidence="15 17">N-glycosyl-oligosaccharide-glycoprotein N-acetylglucosaminyltransferase I</fullName>
    </alternativeName>
</protein>
<evidence type="ECO:0000256" key="13">
    <source>
        <dbReference type="ARBA" id="ARBA00037706"/>
    </source>
</evidence>
<comment type="catalytic activity">
    <reaction evidence="16 17">
        <text>N(4)-(alpha-D-Man-(1-&gt;3)-[alpha-D-Man-(1-&gt;3)-[alpha-D-Man-(1-&gt;6)]-alpha-D-Man-(1-&gt;6)]-beta-D-Man-(1-&gt;4)-beta-D-GlcNAc-(1-&gt;4)-beta-D-GlcNAc)-L-asparaginyl-[protein] (N-glucan mannose isomer 5A1,2) + UDP-N-acetyl-alpha-D-glucosamine = N(4)-{beta-D-GlcNAc-(1-&gt;2)-alpha-D-Man-(1-&gt;3)-[alpha-D-Man-(1-&gt;3)-[alpha-D-Man-(1-&gt;6)]-alpha-D-Man-(1-&gt;6)]-beta-D-Man-(1-&gt;4)-beta-D-GlcNAc-(1-&gt;4)-beta-D-GlcNAc}-L-asparaginyl-[protein] + UDP + H(+)</text>
        <dbReference type="Rhea" id="RHEA:11456"/>
        <dbReference type="Rhea" id="RHEA-COMP:14367"/>
        <dbReference type="Rhea" id="RHEA-COMP:14368"/>
        <dbReference type="ChEBI" id="CHEBI:15378"/>
        <dbReference type="ChEBI" id="CHEBI:57705"/>
        <dbReference type="ChEBI" id="CHEBI:58223"/>
        <dbReference type="ChEBI" id="CHEBI:59087"/>
        <dbReference type="ChEBI" id="CHEBI:60625"/>
        <dbReference type="EC" id="2.4.1.101"/>
    </reaction>
</comment>
<evidence type="ECO:0000256" key="2">
    <source>
        <dbReference type="ARBA" id="ARBA00004922"/>
    </source>
</evidence>
<dbReference type="Pfam" id="PF03071">
    <property type="entry name" value="GNT-I"/>
    <property type="match status" value="1"/>
</dbReference>
<dbReference type="WBParaSite" id="Csp11.Scaffold24.g122.t1">
    <property type="protein sequence ID" value="Csp11.Scaffold24.g122.t1"/>
    <property type="gene ID" value="Csp11.Scaffold24.g122"/>
</dbReference>
<organism evidence="18 19">
    <name type="scientific">Caenorhabditis tropicalis</name>
    <dbReference type="NCBI Taxonomy" id="1561998"/>
    <lineage>
        <taxon>Eukaryota</taxon>
        <taxon>Metazoa</taxon>
        <taxon>Ecdysozoa</taxon>
        <taxon>Nematoda</taxon>
        <taxon>Chromadorea</taxon>
        <taxon>Rhabditida</taxon>
        <taxon>Rhabditina</taxon>
        <taxon>Rhabditomorpha</taxon>
        <taxon>Rhabditoidea</taxon>
        <taxon>Rhabditidae</taxon>
        <taxon>Peloderinae</taxon>
        <taxon>Caenorhabditis</taxon>
    </lineage>
</organism>
<keyword evidence="11" id="KW-0472">Membrane</keyword>
<dbReference type="InterPro" id="IPR029044">
    <property type="entry name" value="Nucleotide-diphossugar_trans"/>
</dbReference>
<evidence type="ECO:0000256" key="16">
    <source>
        <dbReference type="ARBA" id="ARBA00049421"/>
    </source>
</evidence>
<dbReference type="AlphaFoldDB" id="A0A1I7SY21"/>
<evidence type="ECO:0000256" key="8">
    <source>
        <dbReference type="ARBA" id="ARBA00022968"/>
    </source>
</evidence>
<dbReference type="GO" id="GO:0030145">
    <property type="term" value="F:manganese ion binding"/>
    <property type="evidence" value="ECO:0007669"/>
    <property type="project" value="UniProtKB-UniRule"/>
</dbReference>
<dbReference type="EC" id="2.4.1.101" evidence="14 17"/>
<dbReference type="STRING" id="1561998.A0A1I7SY21"/>
<dbReference type="eggNOG" id="KOG1520">
    <property type="taxonomic scope" value="Eukaryota"/>
</dbReference>
<keyword evidence="10 17" id="KW-0333">Golgi apparatus</keyword>
<dbReference type="GO" id="GO:0006487">
    <property type="term" value="P:protein N-linked glycosylation"/>
    <property type="evidence" value="ECO:0007669"/>
    <property type="project" value="TreeGrafter"/>
</dbReference>
<evidence type="ECO:0000256" key="12">
    <source>
        <dbReference type="ARBA" id="ARBA00023211"/>
    </source>
</evidence>
<evidence type="ECO:0000256" key="10">
    <source>
        <dbReference type="ARBA" id="ARBA00023034"/>
    </source>
</evidence>
<dbReference type="GO" id="GO:0000139">
    <property type="term" value="C:Golgi membrane"/>
    <property type="evidence" value="ECO:0007669"/>
    <property type="project" value="UniProtKB-SubCell"/>
</dbReference>
<accession>A0A1I7SY21</accession>
<evidence type="ECO:0000256" key="5">
    <source>
        <dbReference type="ARBA" id="ARBA00022679"/>
    </source>
</evidence>
<comment type="similarity">
    <text evidence="3 17">Belongs to the glycosyltransferase 13 family.</text>
</comment>
<evidence type="ECO:0000256" key="9">
    <source>
        <dbReference type="ARBA" id="ARBA00022989"/>
    </source>
</evidence>
<proteinExistence type="inferred from homology"/>
<evidence type="ECO:0000313" key="18">
    <source>
        <dbReference type="Proteomes" id="UP000095282"/>
    </source>
</evidence>
<keyword evidence="6" id="KW-0812">Transmembrane</keyword>
<keyword evidence="12 17" id="KW-0464">Manganese</keyword>
<evidence type="ECO:0000256" key="14">
    <source>
        <dbReference type="ARBA" id="ARBA00038949"/>
    </source>
</evidence>
<comment type="subcellular location">
    <subcellularLocation>
        <location evidence="1 17">Golgi apparatus membrane</location>
        <topology evidence="1 17">Single-pass type II membrane protein</topology>
    </subcellularLocation>
</comment>
<dbReference type="InterPro" id="IPR004139">
    <property type="entry name" value="Glyco_trans_13"/>
</dbReference>
<comment type="function">
    <text evidence="13 17">Initiates complex N-linked carbohydrate formation. Essential for the conversion of high-mannose to hybrid and complex N-glycans.</text>
</comment>
<dbReference type="PANTHER" id="PTHR10468">
    <property type="entry name" value="PROTEIN O-LINKED-MANNOSE BETA-1,2-N-ACETYLGLUCOSAMINYLTRANSFERASE 1/ALPHA-1,3-MANNOSYL-GLYCOPROTEIN 2-BETA-N-ACETYLGLUCOSAMINYLTRANSFERASE"/>
    <property type="match status" value="1"/>
</dbReference>
<evidence type="ECO:0000256" key="3">
    <source>
        <dbReference type="ARBA" id="ARBA00006492"/>
    </source>
</evidence>
<evidence type="ECO:0000256" key="17">
    <source>
        <dbReference type="RuleBase" id="RU368119"/>
    </source>
</evidence>
<dbReference type="PANTHER" id="PTHR10468:SF0">
    <property type="entry name" value="ALPHA-1,3-MANNOSYL-GLYCOPROTEIN 2-BETA-N-ACETYLGLUCOSAMINYLTRANSFERASE"/>
    <property type="match status" value="1"/>
</dbReference>
<keyword evidence="5" id="KW-0808">Transferase</keyword>
<keyword evidence="7 17" id="KW-0479">Metal-binding</keyword>
<comment type="cofactor">
    <cofactor evidence="17">
        <name>Mn(2+)</name>
        <dbReference type="ChEBI" id="CHEBI:29035"/>
    </cofactor>
    <text evidence="17">The cofactor is mostly bound to the substrate.</text>
</comment>
<dbReference type="SUPFAM" id="SSF53448">
    <property type="entry name" value="Nucleotide-diphospho-sugar transferases"/>
    <property type="match status" value="1"/>
</dbReference>
<evidence type="ECO:0000256" key="4">
    <source>
        <dbReference type="ARBA" id="ARBA00022676"/>
    </source>
</evidence>
<evidence type="ECO:0000256" key="1">
    <source>
        <dbReference type="ARBA" id="ARBA00004323"/>
    </source>
</evidence>
<dbReference type="InterPro" id="IPR052261">
    <property type="entry name" value="Glycosyltransferase_13"/>
</dbReference>
<keyword evidence="8 17" id="KW-0735">Signal-anchor</keyword>
<evidence type="ECO:0000256" key="11">
    <source>
        <dbReference type="ARBA" id="ARBA00023136"/>
    </source>
</evidence>
<reference evidence="19" key="1">
    <citation type="submission" date="2016-11" db="UniProtKB">
        <authorList>
            <consortium name="WormBaseParasite"/>
        </authorList>
    </citation>
    <scope>IDENTIFICATION</scope>
</reference>
<dbReference type="eggNOG" id="KOG1413">
    <property type="taxonomic scope" value="Eukaryota"/>
</dbReference>
<evidence type="ECO:0000313" key="19">
    <source>
        <dbReference type="WBParaSite" id="Csp11.Scaffold24.g122.t1"/>
    </source>
</evidence>
<name>A0A1I7SY21_9PELO</name>
<dbReference type="UniPathway" id="UPA00378"/>
<keyword evidence="4 17" id="KW-0328">Glycosyltransferase</keyword>
<evidence type="ECO:0000256" key="15">
    <source>
        <dbReference type="ARBA" id="ARBA00041712"/>
    </source>
</evidence>
<dbReference type="GO" id="GO:0003827">
    <property type="term" value="F:alpha-1,3-mannosylglycoprotein 2-beta-N-acetylglucosaminyltransferase activity"/>
    <property type="evidence" value="ECO:0007669"/>
    <property type="project" value="UniProtKB-UniRule"/>
</dbReference>
<dbReference type="Gene3D" id="3.90.550.10">
    <property type="entry name" value="Spore Coat Polysaccharide Biosynthesis Protein SpsA, Chain A"/>
    <property type="match status" value="1"/>
</dbReference>
<dbReference type="Proteomes" id="UP000095282">
    <property type="component" value="Unplaced"/>
</dbReference>
<sequence length="203" mass="23446">MARIKKLTIASGKIEMFAFNLPGLPDNIRRSGRGTYWVGLAATRSATHPSTSVIITEDDLDIAPDLFSYFLNLRYLLEKDKTLWCVSAWNDNGKPGNIDRIANTKLYRSDFFPGLEWMMTRRTWQELEPKWPGGFWDDWMREPEQRKGRQCIRPEISRTGMTKDGRKGVSGGRFFRNHLSKMLYQLHIGNLFSVSSNTHILLS</sequence>
<evidence type="ECO:0000256" key="6">
    <source>
        <dbReference type="ARBA" id="ARBA00022692"/>
    </source>
</evidence>
<evidence type="ECO:0000256" key="7">
    <source>
        <dbReference type="ARBA" id="ARBA00022723"/>
    </source>
</evidence>